<evidence type="ECO:0000313" key="2">
    <source>
        <dbReference type="Proteomes" id="UP001154272"/>
    </source>
</evidence>
<sequence>MTENPYTFLQKKIFTTSLNNYLMRTQTPCFIVNHFAHIYFIAEIAKKTSYIIQNTQKIAPCVYLLSPPNAITYIGVRWWLSFINKAVDILHQYSVIHILDCFDHAGLAMASLRMGQKHIFFESKSSQFNTIQNRAQTLGATIWHTKPNTFNLLDLNFKYNHLI</sequence>
<name>A0ABM9HPG4_9PROT</name>
<gene>
    <name evidence="1" type="ORF">R83534S58_LOCUS1239</name>
</gene>
<dbReference type="Proteomes" id="UP001154272">
    <property type="component" value="Unassembled WGS sequence"/>
</dbReference>
<comment type="caution">
    <text evidence="1">The sequence shown here is derived from an EMBL/GenBank/DDBJ whole genome shotgun (WGS) entry which is preliminary data.</text>
</comment>
<accession>A0ABM9HPG4</accession>
<proteinExistence type="predicted"/>
<dbReference type="EMBL" id="CAMXCH010000002">
    <property type="protein sequence ID" value="CAI3942874.1"/>
    <property type="molecule type" value="Genomic_DNA"/>
</dbReference>
<keyword evidence="2" id="KW-1185">Reference proteome</keyword>
<evidence type="ECO:0000313" key="1">
    <source>
        <dbReference type="EMBL" id="CAI3942874.1"/>
    </source>
</evidence>
<protein>
    <submittedName>
        <fullName evidence="1">Uncharacterized protein</fullName>
    </submittedName>
</protein>
<reference evidence="1" key="1">
    <citation type="submission" date="2022-10" db="EMBL/GenBank/DDBJ databases">
        <authorList>
            <person name="Botero Cardona J."/>
        </authorList>
    </citation>
    <scope>NUCLEOTIDE SEQUENCE</scope>
    <source>
        <strain evidence="1">R-83534</strain>
    </source>
</reference>
<organism evidence="1 2">
    <name type="scientific">Commensalibacter papalotli</name>
    <name type="common">ex Botero et al. 2024</name>
    <dbReference type="NCBI Taxonomy" id="2972766"/>
    <lineage>
        <taxon>Bacteria</taxon>
        <taxon>Pseudomonadati</taxon>
        <taxon>Pseudomonadota</taxon>
        <taxon>Alphaproteobacteria</taxon>
        <taxon>Acetobacterales</taxon>
        <taxon>Acetobacteraceae</taxon>
    </lineage>
</organism>
<dbReference type="RefSeq" id="WP_282023793.1">
    <property type="nucleotide sequence ID" value="NZ_CAMXCH010000002.1"/>
</dbReference>